<dbReference type="AlphaFoldDB" id="A0A6M0RTK5"/>
<evidence type="ECO:0000256" key="3">
    <source>
        <dbReference type="ARBA" id="ARBA00023163"/>
    </source>
</evidence>
<evidence type="ECO:0000256" key="1">
    <source>
        <dbReference type="ARBA" id="ARBA00023015"/>
    </source>
</evidence>
<feature type="domain" description="HTH arsR-type" evidence="4">
    <location>
        <begin position="36"/>
        <end position="128"/>
    </location>
</feature>
<protein>
    <submittedName>
        <fullName evidence="5">Transcriptional regulator</fullName>
    </submittedName>
</protein>
<dbReference type="InterPro" id="IPR051011">
    <property type="entry name" value="Metal_resp_trans_reg"/>
</dbReference>
<evidence type="ECO:0000259" key="4">
    <source>
        <dbReference type="PROSITE" id="PS50987"/>
    </source>
</evidence>
<keyword evidence="3" id="KW-0804">Transcription</keyword>
<reference evidence="5 6" key="1">
    <citation type="journal article" date="2020" name="Microb. Ecol.">
        <title>Ecogenomics of the Marine Benthic Filamentous Cyanobacterium Adonisia.</title>
        <authorList>
            <person name="Walter J.M."/>
            <person name="Coutinho F.H."/>
            <person name="Leomil L."/>
            <person name="Hargreaves P.I."/>
            <person name="Campeao M.E."/>
            <person name="Vieira V.V."/>
            <person name="Silva B.S."/>
            <person name="Fistarol G.O."/>
            <person name="Salomon P.S."/>
            <person name="Sawabe T."/>
            <person name="Mino S."/>
            <person name="Hosokawa M."/>
            <person name="Miyashita H."/>
            <person name="Maruyama F."/>
            <person name="van Verk M.C."/>
            <person name="Dutilh B.E."/>
            <person name="Thompson C.C."/>
            <person name="Thompson F.L."/>
        </authorList>
    </citation>
    <scope>NUCLEOTIDE SEQUENCE [LARGE SCALE GENOMIC DNA]</scope>
    <source>
        <strain evidence="5 6">CCMR0081</strain>
    </source>
</reference>
<evidence type="ECO:0000313" key="5">
    <source>
        <dbReference type="EMBL" id="NEZ59506.1"/>
    </source>
</evidence>
<dbReference type="Proteomes" id="UP000481033">
    <property type="component" value="Unassembled WGS sequence"/>
</dbReference>
<dbReference type="CDD" id="cd00090">
    <property type="entry name" value="HTH_ARSR"/>
    <property type="match status" value="1"/>
</dbReference>
<keyword evidence="1" id="KW-0805">Transcription regulation</keyword>
<dbReference type="InterPro" id="IPR001845">
    <property type="entry name" value="HTH_ArsR_DNA-bd_dom"/>
</dbReference>
<dbReference type="SUPFAM" id="SSF46785">
    <property type="entry name" value="Winged helix' DNA-binding domain"/>
    <property type="match status" value="1"/>
</dbReference>
<dbReference type="InterPro" id="IPR036390">
    <property type="entry name" value="WH_DNA-bd_sf"/>
</dbReference>
<evidence type="ECO:0000256" key="2">
    <source>
        <dbReference type="ARBA" id="ARBA00023125"/>
    </source>
</evidence>
<dbReference type="Gene3D" id="1.10.10.10">
    <property type="entry name" value="Winged helix-like DNA-binding domain superfamily/Winged helix DNA-binding domain"/>
    <property type="match status" value="1"/>
</dbReference>
<keyword evidence="2" id="KW-0238">DNA-binding</keyword>
<dbReference type="PRINTS" id="PR00778">
    <property type="entry name" value="HTHARSR"/>
</dbReference>
<dbReference type="PROSITE" id="PS50987">
    <property type="entry name" value="HTH_ARSR_2"/>
    <property type="match status" value="1"/>
</dbReference>
<keyword evidence="6" id="KW-1185">Reference proteome</keyword>
<dbReference type="Pfam" id="PF01022">
    <property type="entry name" value="HTH_5"/>
    <property type="match status" value="1"/>
</dbReference>
<dbReference type="RefSeq" id="WP_163663194.1">
    <property type="nucleotide sequence ID" value="NZ_QXHD01000004.1"/>
</dbReference>
<dbReference type="NCBIfam" id="NF033788">
    <property type="entry name" value="HTH_metalloreg"/>
    <property type="match status" value="1"/>
</dbReference>
<proteinExistence type="predicted"/>
<organism evidence="5 6">
    <name type="scientific">Adonisia turfae CCMR0081</name>
    <dbReference type="NCBI Taxonomy" id="2292702"/>
    <lineage>
        <taxon>Bacteria</taxon>
        <taxon>Bacillati</taxon>
        <taxon>Cyanobacteriota</taxon>
        <taxon>Adonisia</taxon>
        <taxon>Adonisia turfae</taxon>
    </lineage>
</organism>
<evidence type="ECO:0000313" key="6">
    <source>
        <dbReference type="Proteomes" id="UP000481033"/>
    </source>
</evidence>
<dbReference type="InterPro" id="IPR036388">
    <property type="entry name" value="WH-like_DNA-bd_sf"/>
</dbReference>
<sequence>MPASSRKNNGTTADAPGCDQSLVHLESVRQVQPEVLATEKAQRMAEFFTVLSDPHRLKLLSALAQQELCVCDLAATVKMGESAVSHQLRVLKSHRLVKYRRQGRNVFYSLADGHVTALYQEVADHLDE</sequence>
<dbReference type="PANTHER" id="PTHR43132:SF6">
    <property type="entry name" value="HTH-TYPE TRANSCRIPTIONAL REPRESSOR CZRA"/>
    <property type="match status" value="1"/>
</dbReference>
<name>A0A6M0RTK5_9CYAN</name>
<dbReference type="EMBL" id="QXHD01000004">
    <property type="protein sequence ID" value="NEZ59506.1"/>
    <property type="molecule type" value="Genomic_DNA"/>
</dbReference>
<dbReference type="InterPro" id="IPR011991">
    <property type="entry name" value="ArsR-like_HTH"/>
</dbReference>
<accession>A0A6M0RTK5</accession>
<dbReference type="PANTHER" id="PTHR43132">
    <property type="entry name" value="ARSENICAL RESISTANCE OPERON REPRESSOR ARSR-RELATED"/>
    <property type="match status" value="1"/>
</dbReference>
<dbReference type="GO" id="GO:0003700">
    <property type="term" value="F:DNA-binding transcription factor activity"/>
    <property type="evidence" value="ECO:0007669"/>
    <property type="project" value="InterPro"/>
</dbReference>
<dbReference type="SMART" id="SM00418">
    <property type="entry name" value="HTH_ARSR"/>
    <property type="match status" value="1"/>
</dbReference>
<comment type="caution">
    <text evidence="5">The sequence shown here is derived from an EMBL/GenBank/DDBJ whole genome shotgun (WGS) entry which is preliminary data.</text>
</comment>
<dbReference type="GO" id="GO:0003677">
    <property type="term" value="F:DNA binding"/>
    <property type="evidence" value="ECO:0007669"/>
    <property type="project" value="UniProtKB-KW"/>
</dbReference>
<gene>
    <name evidence="5" type="ORF">DXZ20_28455</name>
</gene>